<comment type="caution">
    <text evidence="1">The sequence shown here is derived from an EMBL/GenBank/DDBJ whole genome shotgun (WGS) entry which is preliminary data.</text>
</comment>
<evidence type="ECO:0000313" key="1">
    <source>
        <dbReference type="EMBL" id="OXC74224.1"/>
    </source>
</evidence>
<accession>A0A226WSS4</accession>
<organism evidence="1 2">
    <name type="scientific">Caballeronia sordidicola</name>
    <name type="common">Burkholderia sordidicola</name>
    <dbReference type="NCBI Taxonomy" id="196367"/>
    <lineage>
        <taxon>Bacteria</taxon>
        <taxon>Pseudomonadati</taxon>
        <taxon>Pseudomonadota</taxon>
        <taxon>Betaproteobacteria</taxon>
        <taxon>Burkholderiales</taxon>
        <taxon>Burkholderiaceae</taxon>
        <taxon>Caballeronia</taxon>
    </lineage>
</organism>
<dbReference type="AlphaFoldDB" id="A0A226WSS4"/>
<protein>
    <submittedName>
        <fullName evidence="1">Transcriptional regulator, MerR family</fullName>
    </submittedName>
</protein>
<name>A0A226WSS4_CABSO</name>
<reference evidence="2" key="1">
    <citation type="submission" date="2017-01" db="EMBL/GenBank/DDBJ databases">
        <title>Genome Analysis of Deinococcus marmoris KOPRI26562.</title>
        <authorList>
            <person name="Kim J.H."/>
            <person name="Oh H.-M."/>
        </authorList>
    </citation>
    <scope>NUCLEOTIDE SEQUENCE [LARGE SCALE GENOMIC DNA]</scope>
    <source>
        <strain evidence="2">PAMC 26633</strain>
    </source>
</reference>
<gene>
    <name evidence="1" type="ORF">BSU04_33415</name>
</gene>
<dbReference type="Proteomes" id="UP000214720">
    <property type="component" value="Unassembled WGS sequence"/>
</dbReference>
<evidence type="ECO:0000313" key="2">
    <source>
        <dbReference type="Proteomes" id="UP000214720"/>
    </source>
</evidence>
<proteinExistence type="predicted"/>
<dbReference type="EMBL" id="MTHB01000229">
    <property type="protein sequence ID" value="OXC74224.1"/>
    <property type="molecule type" value="Genomic_DNA"/>
</dbReference>
<sequence length="264" mass="28951">MLLKALVNLGHAIGSIAKLHIDQLKEIAGHAEAEMRSSPGLRKWNLIVIGGVPVGRLNGNGLNNPSIVIYDTLEEARSRTSLEAEALLVHIASLQEETSQAILHLAKSLNVDAVTVAYGFGTTIAIEALRFAGVRLHRESLGMLDIPQIVDDLFQRLPTADFQWTRAPRRFSDRSLLAIASLSPTIACECPRHLAELVMKLSDFETYSDECVSRSPADAALHRHLADVANRARSMIETALERVSRAEGLEIGDEPQTRQPNKQV</sequence>